<name>A0AAD4GNE1_ASPNN</name>
<proteinExistence type="inferred from homology"/>
<sequence>MVAASNLQKNQACVEEYSTVTRYREKCISFLSNLWGNPSEEPLGSATSGSSEAIMLAGLAMKRSWQERNGCFDRRLNVIIGSNAHACVFKFAAYFEVEPRIVPVTEKSNYVFDVDYLEETLDCQTIGVFLTLGSTFTGHYDPVAVVAGHLDDHEARTGNNIPIHVDAASGGFVAPFAPGREHIVWDFRIRRVLSINASGHKFGMSSCAVGWLIWRDRACLPSSLLVESSYLRGAQTAFSLSFSRSAAPVVVQYFKFLSLGMDGYVEKITSLLLTAGSFGRQLERTGYFTCVGPVLQSAETGKYSDSYWCNSSKCQSCSTGDKGCGLPGLPVVVFTFSAAFRHRHPYVTLTDVGDRMFERGFSIPHYLLQGSGDNGSDIEVLRIVIREDTRREVDTAYAHLMETVKDLTGT</sequence>
<dbReference type="InterPro" id="IPR010107">
    <property type="entry name" value="Glutamate_decarboxylase"/>
</dbReference>
<dbReference type="Gene3D" id="3.90.1150.160">
    <property type="match status" value="1"/>
</dbReference>
<dbReference type="Gene3D" id="3.40.640.10">
    <property type="entry name" value="Type I PLP-dependent aspartate aminotransferase-like (Major domain)"/>
    <property type="match status" value="1"/>
</dbReference>
<evidence type="ECO:0000256" key="5">
    <source>
        <dbReference type="ARBA" id="ARBA00023239"/>
    </source>
</evidence>
<dbReference type="PANTHER" id="PTHR43321:SF3">
    <property type="entry name" value="GLUTAMATE DECARBOXYLASE"/>
    <property type="match status" value="1"/>
</dbReference>
<reference evidence="9" key="1">
    <citation type="journal article" date="2019" name="Beilstein J. Org. Chem.">
        <title>Nanangenines: drimane sesquiterpenoids as the dominant metabolite cohort of a novel Australian fungus, Aspergillus nanangensis.</title>
        <authorList>
            <person name="Lacey H.J."/>
            <person name="Gilchrist C.L.M."/>
            <person name="Crombie A."/>
            <person name="Kalaitzis J.A."/>
            <person name="Vuong D."/>
            <person name="Rutledge P.J."/>
            <person name="Turner P."/>
            <person name="Pitt J.I."/>
            <person name="Lacey E."/>
            <person name="Chooi Y.H."/>
            <person name="Piggott A.M."/>
        </authorList>
    </citation>
    <scope>NUCLEOTIDE SEQUENCE</scope>
    <source>
        <strain evidence="9">MST-FP2251</strain>
    </source>
</reference>
<dbReference type="EMBL" id="VCAU01000174">
    <property type="protein sequence ID" value="KAF9883256.1"/>
    <property type="molecule type" value="Genomic_DNA"/>
</dbReference>
<dbReference type="InterPro" id="IPR015421">
    <property type="entry name" value="PyrdxlP-dep_Trfase_major"/>
</dbReference>
<comment type="catalytic activity">
    <reaction evidence="6">
        <text>L-glutamate + H(+) = 4-aminobutanoate + CO2</text>
        <dbReference type="Rhea" id="RHEA:17785"/>
        <dbReference type="ChEBI" id="CHEBI:15378"/>
        <dbReference type="ChEBI" id="CHEBI:16526"/>
        <dbReference type="ChEBI" id="CHEBI:29985"/>
        <dbReference type="ChEBI" id="CHEBI:59888"/>
        <dbReference type="EC" id="4.1.1.15"/>
    </reaction>
</comment>
<evidence type="ECO:0000256" key="7">
    <source>
        <dbReference type="PIRSR" id="PIRSR602129-50"/>
    </source>
</evidence>
<keyword evidence="5 8" id="KW-0456">Lyase</keyword>
<evidence type="ECO:0000256" key="6">
    <source>
        <dbReference type="ARBA" id="ARBA00048868"/>
    </source>
</evidence>
<keyword evidence="10" id="KW-1185">Reference proteome</keyword>
<evidence type="ECO:0000256" key="3">
    <source>
        <dbReference type="ARBA" id="ARBA00012421"/>
    </source>
</evidence>
<dbReference type="GO" id="GO:0005829">
    <property type="term" value="C:cytosol"/>
    <property type="evidence" value="ECO:0007669"/>
    <property type="project" value="TreeGrafter"/>
</dbReference>
<protein>
    <recommendedName>
        <fullName evidence="3">glutamate decarboxylase</fullName>
        <ecNumber evidence="3">4.1.1.15</ecNumber>
    </recommendedName>
</protein>
<accession>A0AAD4GNE1</accession>
<dbReference type="GO" id="GO:0030170">
    <property type="term" value="F:pyridoxal phosphate binding"/>
    <property type="evidence" value="ECO:0007669"/>
    <property type="project" value="InterPro"/>
</dbReference>
<feature type="modified residue" description="N6-(pyridoxal phosphate)lysine" evidence="7">
    <location>
        <position position="201"/>
    </location>
</feature>
<dbReference type="Proteomes" id="UP001194746">
    <property type="component" value="Unassembled WGS sequence"/>
</dbReference>
<dbReference type="AlphaFoldDB" id="A0AAD4GNE1"/>
<evidence type="ECO:0000256" key="8">
    <source>
        <dbReference type="RuleBase" id="RU000382"/>
    </source>
</evidence>
<evidence type="ECO:0000313" key="9">
    <source>
        <dbReference type="EMBL" id="KAF9883256.1"/>
    </source>
</evidence>
<evidence type="ECO:0000256" key="4">
    <source>
        <dbReference type="ARBA" id="ARBA00022898"/>
    </source>
</evidence>
<comment type="similarity">
    <text evidence="2 8">Belongs to the group II decarboxylase family.</text>
</comment>
<evidence type="ECO:0000256" key="1">
    <source>
        <dbReference type="ARBA" id="ARBA00001933"/>
    </source>
</evidence>
<dbReference type="GO" id="GO:0006538">
    <property type="term" value="P:L-glutamate catabolic process"/>
    <property type="evidence" value="ECO:0007669"/>
    <property type="project" value="TreeGrafter"/>
</dbReference>
<dbReference type="InterPro" id="IPR002129">
    <property type="entry name" value="PyrdxlP-dep_de-COase"/>
</dbReference>
<gene>
    <name evidence="9" type="ORF">FE257_003812</name>
</gene>
<dbReference type="SUPFAM" id="SSF53383">
    <property type="entry name" value="PLP-dependent transferases"/>
    <property type="match status" value="1"/>
</dbReference>
<comment type="cofactor">
    <cofactor evidence="1 7 8">
        <name>pyridoxal 5'-phosphate</name>
        <dbReference type="ChEBI" id="CHEBI:597326"/>
    </cofactor>
</comment>
<reference evidence="9" key="2">
    <citation type="submission" date="2020-02" db="EMBL/GenBank/DDBJ databases">
        <authorList>
            <person name="Gilchrist C.L.M."/>
            <person name="Chooi Y.-H."/>
        </authorList>
    </citation>
    <scope>NUCLEOTIDE SEQUENCE</scope>
    <source>
        <strain evidence="9">MST-FP2251</strain>
    </source>
</reference>
<organism evidence="9 10">
    <name type="scientific">Aspergillus nanangensis</name>
    <dbReference type="NCBI Taxonomy" id="2582783"/>
    <lineage>
        <taxon>Eukaryota</taxon>
        <taxon>Fungi</taxon>
        <taxon>Dikarya</taxon>
        <taxon>Ascomycota</taxon>
        <taxon>Pezizomycotina</taxon>
        <taxon>Eurotiomycetes</taxon>
        <taxon>Eurotiomycetidae</taxon>
        <taxon>Eurotiales</taxon>
        <taxon>Aspergillaceae</taxon>
        <taxon>Aspergillus</taxon>
        <taxon>Aspergillus subgen. Circumdati</taxon>
    </lineage>
</organism>
<evidence type="ECO:0000313" key="10">
    <source>
        <dbReference type="Proteomes" id="UP001194746"/>
    </source>
</evidence>
<dbReference type="EC" id="4.1.1.15" evidence="3"/>
<dbReference type="Pfam" id="PF00282">
    <property type="entry name" value="Pyridoxal_deC"/>
    <property type="match status" value="1"/>
</dbReference>
<evidence type="ECO:0000256" key="2">
    <source>
        <dbReference type="ARBA" id="ARBA00009533"/>
    </source>
</evidence>
<dbReference type="GO" id="GO:0004351">
    <property type="term" value="F:glutamate decarboxylase activity"/>
    <property type="evidence" value="ECO:0007669"/>
    <property type="project" value="UniProtKB-EC"/>
</dbReference>
<dbReference type="InterPro" id="IPR015424">
    <property type="entry name" value="PyrdxlP-dep_Trfase"/>
</dbReference>
<comment type="caution">
    <text evidence="9">The sequence shown here is derived from an EMBL/GenBank/DDBJ whole genome shotgun (WGS) entry which is preliminary data.</text>
</comment>
<keyword evidence="4 7" id="KW-0663">Pyridoxal phosphate</keyword>
<dbReference type="PANTHER" id="PTHR43321">
    <property type="entry name" value="GLUTAMATE DECARBOXYLASE"/>
    <property type="match status" value="1"/>
</dbReference>